<dbReference type="InterPro" id="IPR000792">
    <property type="entry name" value="Tscrpt_reg_LuxR_C"/>
</dbReference>
<dbReference type="PANTHER" id="PTHR16305:SF35">
    <property type="entry name" value="TRANSCRIPTIONAL ACTIVATOR DOMAIN"/>
    <property type="match status" value="1"/>
</dbReference>
<dbReference type="InterPro" id="IPR016032">
    <property type="entry name" value="Sig_transdc_resp-reg_C-effctor"/>
</dbReference>
<proteinExistence type="predicted"/>
<dbReference type="GO" id="GO:0005524">
    <property type="term" value="F:ATP binding"/>
    <property type="evidence" value="ECO:0007669"/>
    <property type="project" value="UniProtKB-KW"/>
</dbReference>
<sequence>MGYEGALSLLQGLLRQCDGSSGRLALVEGGLASGKTYLLHQFSRYAVETGALLLSGTASRAEQSVPLGVVDQLFRGADLVDALPERAARLIGSADAGDRDGGWSDPLAEPDARSGWMREFCGVLLGLARERTLVIVIDDLQFADSASLRLLLSLQRRMDAARMLLVLGKWHRRRPTLPLFYTELTRQPHESIRLSALTVPDIADLLTGKWGKTAPESVAEEYHELTNGNPLLVHALLDDNASDAGIEDGATPVVGDGYAHAVLAGLHRWDAQLLDVAAAAAVLNERSDPALIGRLLGMRNETAEEIVGILTEAGVLRDCRMRHPLGATTVLENMTPAERSAVHVRAADLLHQQGAPAAEAGRHLLNAEQVPADWAVGVLRTAADQALAADDPGLAVRCLELALSGCTDRKERIAIMHALTGALWRRNPSATLAYLPCLQGAVQDGELHGPDAAAVIRYSLWNGDEDAAARAATALGASADPIDAQTAAELAVSFHWFLGPARGRLSEFGPSGTTHPRDLWADAAQRLTSLWGRGGGEAATTSAEHILRSCQIGETPLEVVAAAVLAVQRGNKPELARTWCDRLMRQAAERGEVTWQAVLSSLAGSIAYRRGDLVNAIRHAEQALALLPEKGWGVLIGQPRATLIVARTARGELREAAEVLQAPVPDSMFGTVFSLPYLRARGQFHLATDRVLAAGRDFQLCGRLMREWDVDVPALIPWRSDLAEVNLRLGRSVEARDLLTQQLERARAADVRVRGISLRVLAAASEPAQRPTLLRQSVECLQAADDRLELSRSLTAFSVVRQQLGEFDRARVLARRAAQVAQAGTTGPAVPAGGDRPVEPPALVGRWHDREKEGRHVLSEAERRVAKLAALGHTNREISQTLYITVSTVDQHLTRVYRKLGITRRTDLPAEHELRKRLSESRGEGATTGLLHAGQDWEELAG</sequence>
<protein>
    <submittedName>
        <fullName evidence="5">Regulatory protein, luxR family</fullName>
    </submittedName>
</protein>
<dbReference type="Pfam" id="PF00196">
    <property type="entry name" value="GerE"/>
    <property type="match status" value="1"/>
</dbReference>
<dbReference type="RefSeq" id="WP_088963027.1">
    <property type="nucleotide sequence ID" value="NZ_LT607410.1"/>
</dbReference>
<keyword evidence="2" id="KW-0067">ATP-binding</keyword>
<evidence type="ECO:0000256" key="2">
    <source>
        <dbReference type="ARBA" id="ARBA00022840"/>
    </source>
</evidence>
<gene>
    <name evidence="5" type="ORF">GA0074696_4649</name>
</gene>
<evidence type="ECO:0000313" key="6">
    <source>
        <dbReference type="Proteomes" id="UP000198228"/>
    </source>
</evidence>
<dbReference type="PROSITE" id="PS50043">
    <property type="entry name" value="HTH_LUXR_2"/>
    <property type="match status" value="1"/>
</dbReference>
<keyword evidence="1" id="KW-0547">Nucleotide-binding</keyword>
<name>A0A1C4ZNF6_9ACTN</name>
<evidence type="ECO:0000313" key="5">
    <source>
        <dbReference type="EMBL" id="SCF34419.1"/>
    </source>
</evidence>
<dbReference type="Gene3D" id="1.25.40.10">
    <property type="entry name" value="Tetratricopeptide repeat domain"/>
    <property type="match status" value="1"/>
</dbReference>
<dbReference type="CDD" id="cd06170">
    <property type="entry name" value="LuxR_C_like"/>
    <property type="match status" value="1"/>
</dbReference>
<dbReference type="Pfam" id="PF13191">
    <property type="entry name" value="AAA_16"/>
    <property type="match status" value="1"/>
</dbReference>
<dbReference type="EMBL" id="LT607410">
    <property type="protein sequence ID" value="SCF34419.1"/>
    <property type="molecule type" value="Genomic_DNA"/>
</dbReference>
<dbReference type="PROSITE" id="PS00622">
    <property type="entry name" value="HTH_LUXR_1"/>
    <property type="match status" value="1"/>
</dbReference>
<organism evidence="5 6">
    <name type="scientific">Micromonospora purpureochromogenes</name>
    <dbReference type="NCBI Taxonomy" id="47872"/>
    <lineage>
        <taxon>Bacteria</taxon>
        <taxon>Bacillati</taxon>
        <taxon>Actinomycetota</taxon>
        <taxon>Actinomycetes</taxon>
        <taxon>Micromonosporales</taxon>
        <taxon>Micromonosporaceae</taxon>
        <taxon>Micromonospora</taxon>
    </lineage>
</organism>
<feature type="region of interest" description="Disordered" evidence="3">
    <location>
        <begin position="917"/>
        <end position="942"/>
    </location>
</feature>
<dbReference type="InterPro" id="IPR036388">
    <property type="entry name" value="WH-like_DNA-bd_sf"/>
</dbReference>
<dbReference type="GO" id="GO:0005737">
    <property type="term" value="C:cytoplasm"/>
    <property type="evidence" value="ECO:0007669"/>
    <property type="project" value="TreeGrafter"/>
</dbReference>
<dbReference type="GO" id="GO:0006355">
    <property type="term" value="P:regulation of DNA-templated transcription"/>
    <property type="evidence" value="ECO:0007669"/>
    <property type="project" value="InterPro"/>
</dbReference>
<feature type="domain" description="HTH luxR-type" evidence="4">
    <location>
        <begin position="851"/>
        <end position="916"/>
    </location>
</feature>
<dbReference type="Gene3D" id="1.10.10.10">
    <property type="entry name" value="Winged helix-like DNA-binding domain superfamily/Winged helix DNA-binding domain"/>
    <property type="match status" value="1"/>
</dbReference>
<dbReference type="InterPro" id="IPR041664">
    <property type="entry name" value="AAA_16"/>
</dbReference>
<dbReference type="InterPro" id="IPR011990">
    <property type="entry name" value="TPR-like_helical_dom_sf"/>
</dbReference>
<accession>A0A1C4ZNF6</accession>
<dbReference type="PRINTS" id="PR00038">
    <property type="entry name" value="HTHLUXR"/>
</dbReference>
<evidence type="ECO:0000259" key="4">
    <source>
        <dbReference type="PROSITE" id="PS50043"/>
    </source>
</evidence>
<dbReference type="SMART" id="SM00421">
    <property type="entry name" value="HTH_LUXR"/>
    <property type="match status" value="1"/>
</dbReference>
<dbReference type="SUPFAM" id="SSF46894">
    <property type="entry name" value="C-terminal effector domain of the bipartite response regulators"/>
    <property type="match status" value="1"/>
</dbReference>
<dbReference type="GO" id="GO:0004016">
    <property type="term" value="F:adenylate cyclase activity"/>
    <property type="evidence" value="ECO:0007669"/>
    <property type="project" value="TreeGrafter"/>
</dbReference>
<dbReference type="Proteomes" id="UP000198228">
    <property type="component" value="Chromosome I"/>
</dbReference>
<dbReference type="GO" id="GO:0003677">
    <property type="term" value="F:DNA binding"/>
    <property type="evidence" value="ECO:0007669"/>
    <property type="project" value="InterPro"/>
</dbReference>
<dbReference type="PANTHER" id="PTHR16305">
    <property type="entry name" value="TESTICULAR SOLUBLE ADENYLYL CYCLASE"/>
    <property type="match status" value="1"/>
</dbReference>
<reference evidence="5 6" key="1">
    <citation type="submission" date="2016-06" db="EMBL/GenBank/DDBJ databases">
        <authorList>
            <person name="Kjaerup R.B."/>
            <person name="Dalgaard T.S."/>
            <person name="Juul-Madsen H.R."/>
        </authorList>
    </citation>
    <scope>NUCLEOTIDE SEQUENCE [LARGE SCALE GENOMIC DNA]</scope>
    <source>
        <strain evidence="5 6">DSM 43821</strain>
    </source>
</reference>
<evidence type="ECO:0000256" key="3">
    <source>
        <dbReference type="SAM" id="MobiDB-lite"/>
    </source>
</evidence>
<evidence type="ECO:0000256" key="1">
    <source>
        <dbReference type="ARBA" id="ARBA00022741"/>
    </source>
</evidence>
<dbReference type="AlphaFoldDB" id="A0A1C4ZNF6"/>